<organism evidence="2">
    <name type="scientific">Erythrolobus australicus</name>
    <dbReference type="NCBI Taxonomy" id="1077150"/>
    <lineage>
        <taxon>Eukaryota</taxon>
        <taxon>Rhodophyta</taxon>
        <taxon>Bangiophyceae</taxon>
        <taxon>Porphyridiales</taxon>
        <taxon>Porphyridiaceae</taxon>
        <taxon>Erythrolobus</taxon>
    </lineage>
</organism>
<evidence type="ECO:0008006" key="3">
    <source>
        <dbReference type="Google" id="ProtNLM"/>
    </source>
</evidence>
<gene>
    <name evidence="2" type="ORF">EAUS1353_LOCUS735</name>
</gene>
<protein>
    <recommendedName>
        <fullName evidence="3">Zinc-finger domain-containing protein</fullName>
    </recommendedName>
</protein>
<feature type="region of interest" description="Disordered" evidence="1">
    <location>
        <begin position="155"/>
        <end position="176"/>
    </location>
</feature>
<dbReference type="EMBL" id="HBGI01001140">
    <property type="protein sequence ID" value="CAD9239005.1"/>
    <property type="molecule type" value="Transcribed_RNA"/>
</dbReference>
<proteinExistence type="predicted"/>
<dbReference type="AlphaFoldDB" id="A0A7S1TKS1"/>
<evidence type="ECO:0000313" key="2">
    <source>
        <dbReference type="EMBL" id="CAD9239005.1"/>
    </source>
</evidence>
<reference evidence="2" key="1">
    <citation type="submission" date="2021-01" db="EMBL/GenBank/DDBJ databases">
        <authorList>
            <person name="Corre E."/>
            <person name="Pelletier E."/>
            <person name="Niang G."/>
            <person name="Scheremetjew M."/>
            <person name="Finn R."/>
            <person name="Kale V."/>
            <person name="Holt S."/>
            <person name="Cochrane G."/>
            <person name="Meng A."/>
            <person name="Brown T."/>
            <person name="Cohen L."/>
        </authorList>
    </citation>
    <scope>NUCLEOTIDE SEQUENCE</scope>
    <source>
        <strain evidence="2">CCMP3124</strain>
    </source>
</reference>
<sequence>METFFELFSSTAVNFPWDELGPAQTAPGGCLRTGSEGCVVGDISTLDPLMCAMLPSSAPCSRYPSEQSKSDGHEECQNSLTQTLHTESDHFMLASRSESESHMSASNSKAGAVSFGAAGADAITDIRSKESASVADQAGNSNRFAAVLASEEGTPTTHVTGSVMKPQQRHRRSRAASTSSKYCHVCGRSGARIRLQVCGRFEVDGGCRKAFCERCRLSFGLDDAASDLAKSCSHCTKRCPPKARCHSYKLINKERYWQGVLKMRAQQDG</sequence>
<accession>A0A7S1TKS1</accession>
<name>A0A7S1TKS1_9RHOD</name>
<evidence type="ECO:0000256" key="1">
    <source>
        <dbReference type="SAM" id="MobiDB-lite"/>
    </source>
</evidence>